<dbReference type="GO" id="GO:0006564">
    <property type="term" value="P:L-serine biosynthetic process"/>
    <property type="evidence" value="ECO:0007669"/>
    <property type="project" value="UniProtKB-UniRule"/>
</dbReference>
<sequence>MTQQQLHPAGTRPHNFSAGPAAMPESVLQRAASEMLDWQGSGMSVMEMSHRGKEFGAICTRAEADIRTLLAVPEHFHILFMQGGGLGENAIVPMNLSRGTAADFVITGSWSIKSQKEAQRYCTANIAASNAGDHHTRLPDPSTWQLSKDASYVHLCTNETINGIEFQQLPDLAALGSDAPLVIDFSSHVASRSVDWRRVGLAFGGAQKNLGPAGLTLVIVRDDLLGHALEICPSAFNYKIVADNKSMYNTPPTWGIYMAGLTFQWLLQQTEGALTGVAAMEQRNIAKARLLYDFIDASSFYLNKIDPGCRSRMNVPFFLADESRNDAFLAGAREAGLLQLKGHKSVGGMRASIYNAMPLEGVRALVSYMREFERSHA</sequence>
<evidence type="ECO:0000256" key="11">
    <source>
        <dbReference type="ARBA" id="ARBA00049007"/>
    </source>
</evidence>
<dbReference type="PIRSF" id="PIRSF000525">
    <property type="entry name" value="SerC"/>
    <property type="match status" value="1"/>
</dbReference>
<dbReference type="Proteomes" id="UP000271590">
    <property type="component" value="Unassembled WGS sequence"/>
</dbReference>
<dbReference type="UniPathway" id="UPA00135">
    <property type="reaction ID" value="UER00197"/>
</dbReference>
<reference evidence="16 17" key="1">
    <citation type="submission" date="2018-11" db="EMBL/GenBank/DDBJ databases">
        <title>The genome of Variovorax sp T529.</title>
        <authorList>
            <person name="Gao J."/>
        </authorList>
    </citation>
    <scope>NUCLEOTIDE SEQUENCE [LARGE SCALE GENOMIC DNA]</scope>
    <source>
        <strain evidence="16 17">T529</strain>
    </source>
</reference>
<evidence type="ECO:0000256" key="14">
    <source>
        <dbReference type="SAM" id="MobiDB-lite"/>
    </source>
</evidence>
<keyword evidence="12" id="KW-0963">Cytoplasm</keyword>
<evidence type="ECO:0000256" key="13">
    <source>
        <dbReference type="RuleBase" id="RU004505"/>
    </source>
</evidence>
<comment type="pathway">
    <text evidence="2 12 13">Amino-acid biosynthesis; L-serine biosynthesis; L-serine from 3-phospho-D-glycerate: step 2/3.</text>
</comment>
<feature type="binding site" evidence="12">
    <location>
        <begin position="249"/>
        <end position="250"/>
    </location>
    <ligand>
        <name>pyridoxal 5'-phosphate</name>
        <dbReference type="ChEBI" id="CHEBI:597326"/>
    </ligand>
</feature>
<evidence type="ECO:0000313" key="17">
    <source>
        <dbReference type="Proteomes" id="UP000271590"/>
    </source>
</evidence>
<dbReference type="AlphaFoldDB" id="A0A3P3EY35"/>
<feature type="binding site" evidence="12">
    <location>
        <position position="184"/>
    </location>
    <ligand>
        <name>pyridoxal 5'-phosphate</name>
        <dbReference type="ChEBI" id="CHEBI:597326"/>
    </ligand>
</feature>
<feature type="domain" description="Aminotransferase class V" evidence="15">
    <location>
        <begin position="15"/>
        <end position="365"/>
    </location>
</feature>
<dbReference type="EC" id="2.6.1.52" evidence="12"/>
<evidence type="ECO:0000256" key="12">
    <source>
        <dbReference type="HAMAP-Rule" id="MF_00160"/>
    </source>
</evidence>
<dbReference type="Gene3D" id="3.40.640.10">
    <property type="entry name" value="Type I PLP-dependent aspartate aminotransferase-like (Major domain)"/>
    <property type="match status" value="1"/>
</dbReference>
<keyword evidence="5 12" id="KW-0028">Amino-acid biosynthesis</keyword>
<feature type="binding site" evidence="12">
    <location>
        <position position="207"/>
    </location>
    <ligand>
        <name>pyridoxal 5'-phosphate</name>
        <dbReference type="ChEBI" id="CHEBI:597326"/>
    </ligand>
</feature>
<comment type="catalytic activity">
    <reaction evidence="10 12">
        <text>4-(phosphooxy)-L-threonine + 2-oxoglutarate = (R)-3-hydroxy-2-oxo-4-phosphooxybutanoate + L-glutamate</text>
        <dbReference type="Rhea" id="RHEA:16573"/>
        <dbReference type="ChEBI" id="CHEBI:16810"/>
        <dbReference type="ChEBI" id="CHEBI:29985"/>
        <dbReference type="ChEBI" id="CHEBI:58452"/>
        <dbReference type="ChEBI" id="CHEBI:58538"/>
        <dbReference type="EC" id="2.6.1.52"/>
    </reaction>
</comment>
<dbReference type="GO" id="GO:0008615">
    <property type="term" value="P:pyridoxine biosynthetic process"/>
    <property type="evidence" value="ECO:0007669"/>
    <property type="project" value="UniProtKB-UniRule"/>
</dbReference>
<dbReference type="InterPro" id="IPR000192">
    <property type="entry name" value="Aminotrans_V_dom"/>
</dbReference>
<evidence type="ECO:0000256" key="9">
    <source>
        <dbReference type="ARBA" id="ARBA00023299"/>
    </source>
</evidence>
<comment type="function">
    <text evidence="12">Catalyzes the reversible conversion of 3-phosphohydroxypyruvate to phosphoserine and of 3-hydroxy-2-oxo-4-phosphonooxybutanoate to phosphohydroxythreonine.</text>
</comment>
<dbReference type="InterPro" id="IPR015421">
    <property type="entry name" value="PyrdxlP-dep_Trfase_major"/>
</dbReference>
<comment type="pathway">
    <text evidence="1 12">Cofactor biosynthesis; pyridoxine 5'-phosphate biosynthesis; pyridoxine 5'-phosphate from D-erythrose 4-phosphate: step 3/5.</text>
</comment>
<feature type="binding site" evidence="12">
    <location>
        <position position="110"/>
    </location>
    <ligand>
        <name>pyridoxal 5'-phosphate</name>
        <dbReference type="ChEBI" id="CHEBI:597326"/>
    </ligand>
</feature>
<dbReference type="HAMAP" id="MF_00160">
    <property type="entry name" value="SerC_aminotrans_5"/>
    <property type="match status" value="1"/>
</dbReference>
<feature type="binding site" evidence="12">
    <location>
        <position position="51"/>
    </location>
    <ligand>
        <name>L-glutamate</name>
        <dbReference type="ChEBI" id="CHEBI:29985"/>
    </ligand>
</feature>
<dbReference type="NCBIfam" id="NF003764">
    <property type="entry name" value="PRK05355.1"/>
    <property type="match status" value="1"/>
</dbReference>
<dbReference type="EMBL" id="RQXU01000002">
    <property type="protein sequence ID" value="RRH91215.1"/>
    <property type="molecule type" value="Genomic_DNA"/>
</dbReference>
<comment type="catalytic activity">
    <reaction evidence="11 12 13">
        <text>O-phospho-L-serine + 2-oxoglutarate = 3-phosphooxypyruvate + L-glutamate</text>
        <dbReference type="Rhea" id="RHEA:14329"/>
        <dbReference type="ChEBI" id="CHEBI:16810"/>
        <dbReference type="ChEBI" id="CHEBI:18110"/>
        <dbReference type="ChEBI" id="CHEBI:29985"/>
        <dbReference type="ChEBI" id="CHEBI:57524"/>
        <dbReference type="EC" id="2.6.1.52"/>
    </reaction>
</comment>
<dbReference type="FunFam" id="3.90.1150.10:FF:000006">
    <property type="entry name" value="Phosphoserine aminotransferase"/>
    <property type="match status" value="1"/>
</dbReference>
<keyword evidence="6 12" id="KW-0808">Transferase</keyword>
<dbReference type="Pfam" id="PF00266">
    <property type="entry name" value="Aminotran_5"/>
    <property type="match status" value="1"/>
</dbReference>
<proteinExistence type="inferred from homology"/>
<evidence type="ECO:0000256" key="3">
    <source>
        <dbReference type="ARBA" id="ARBA00006904"/>
    </source>
</evidence>
<dbReference type="NCBIfam" id="TIGR01364">
    <property type="entry name" value="serC_1"/>
    <property type="match status" value="1"/>
</dbReference>
<evidence type="ECO:0000256" key="4">
    <source>
        <dbReference type="ARBA" id="ARBA00022576"/>
    </source>
</evidence>
<keyword evidence="9 12" id="KW-0718">Serine biosynthesis</keyword>
<dbReference type="Gene3D" id="3.90.1150.10">
    <property type="entry name" value="Aspartate Aminotransferase, domain 1"/>
    <property type="match status" value="1"/>
</dbReference>
<dbReference type="GO" id="GO:0004648">
    <property type="term" value="F:O-phospho-L-serine:2-oxoglutarate aminotransferase activity"/>
    <property type="evidence" value="ECO:0007669"/>
    <property type="project" value="UniProtKB-UniRule"/>
</dbReference>
<keyword evidence="4 12" id="KW-0032">Aminotransferase</keyword>
<evidence type="ECO:0000256" key="6">
    <source>
        <dbReference type="ARBA" id="ARBA00022679"/>
    </source>
</evidence>
<evidence type="ECO:0000259" key="15">
    <source>
        <dbReference type="Pfam" id="PF00266"/>
    </source>
</evidence>
<evidence type="ECO:0000256" key="10">
    <source>
        <dbReference type="ARBA" id="ARBA00047630"/>
    </source>
</evidence>
<evidence type="ECO:0000256" key="5">
    <source>
        <dbReference type="ARBA" id="ARBA00022605"/>
    </source>
</evidence>
<dbReference type="PANTHER" id="PTHR43247">
    <property type="entry name" value="PHOSPHOSERINE AMINOTRANSFERASE"/>
    <property type="match status" value="1"/>
</dbReference>
<dbReference type="PROSITE" id="PS00595">
    <property type="entry name" value="AA_TRANSFER_CLASS_5"/>
    <property type="match status" value="1"/>
</dbReference>
<feature type="binding site" evidence="12">
    <location>
        <position position="160"/>
    </location>
    <ligand>
        <name>pyridoxal 5'-phosphate</name>
        <dbReference type="ChEBI" id="CHEBI:597326"/>
    </ligand>
</feature>
<evidence type="ECO:0000256" key="8">
    <source>
        <dbReference type="ARBA" id="ARBA00023096"/>
    </source>
</evidence>
<comment type="caution">
    <text evidence="16">The sequence shown here is derived from an EMBL/GenBank/DDBJ whole genome shotgun (WGS) entry which is preliminary data.</text>
</comment>
<comment type="subunit">
    <text evidence="12">Homodimer.</text>
</comment>
<gene>
    <name evidence="12 16" type="primary">serC</name>
    <name evidence="16" type="ORF">EH244_03060</name>
</gene>
<dbReference type="GO" id="GO:0030170">
    <property type="term" value="F:pyridoxal phosphate binding"/>
    <property type="evidence" value="ECO:0007669"/>
    <property type="project" value="UniProtKB-UniRule"/>
</dbReference>
<dbReference type="PANTHER" id="PTHR43247:SF1">
    <property type="entry name" value="PHOSPHOSERINE AMINOTRANSFERASE"/>
    <property type="match status" value="1"/>
</dbReference>
<dbReference type="SUPFAM" id="SSF53383">
    <property type="entry name" value="PLP-dependent transferases"/>
    <property type="match status" value="1"/>
</dbReference>
<dbReference type="UniPathway" id="UPA00244">
    <property type="reaction ID" value="UER00311"/>
</dbReference>
<keyword evidence="7 12" id="KW-0663">Pyridoxal phosphate</keyword>
<dbReference type="InterPro" id="IPR015422">
    <property type="entry name" value="PyrdxlP-dep_Trfase_small"/>
</dbReference>
<evidence type="ECO:0000313" key="16">
    <source>
        <dbReference type="EMBL" id="RRH91215.1"/>
    </source>
</evidence>
<feature type="modified residue" description="N6-(pyridoxal phosphate)lysine" evidence="12">
    <location>
        <position position="208"/>
    </location>
</feature>
<dbReference type="InterPro" id="IPR022278">
    <property type="entry name" value="Pser_aminoTfrase"/>
</dbReference>
<name>A0A3P3EY35_9BURK</name>
<dbReference type="FunFam" id="3.40.640.10:FF:000010">
    <property type="entry name" value="Phosphoserine aminotransferase"/>
    <property type="match status" value="1"/>
</dbReference>
<dbReference type="GO" id="GO:0005737">
    <property type="term" value="C:cytoplasm"/>
    <property type="evidence" value="ECO:0007669"/>
    <property type="project" value="UniProtKB-SubCell"/>
</dbReference>
<comment type="subcellular location">
    <subcellularLocation>
        <location evidence="12">Cytoplasm</location>
    </subcellularLocation>
</comment>
<accession>A0A3P3EY35</accession>
<organism evidence="16 17">
    <name type="scientific">Variovorax beijingensis</name>
    <dbReference type="NCBI Taxonomy" id="2496117"/>
    <lineage>
        <taxon>Bacteria</taxon>
        <taxon>Pseudomonadati</taxon>
        <taxon>Pseudomonadota</taxon>
        <taxon>Betaproteobacteria</taxon>
        <taxon>Burkholderiales</taxon>
        <taxon>Comamonadaceae</taxon>
        <taxon>Variovorax</taxon>
    </lineage>
</organism>
<evidence type="ECO:0000256" key="1">
    <source>
        <dbReference type="ARBA" id="ARBA00004915"/>
    </source>
</evidence>
<dbReference type="RefSeq" id="WP_124956861.1">
    <property type="nucleotide sequence ID" value="NZ_RQXU01000002.1"/>
</dbReference>
<dbReference type="InterPro" id="IPR020578">
    <property type="entry name" value="Aminotrans_V_PyrdxlP_BS"/>
</dbReference>
<feature type="region of interest" description="Disordered" evidence="14">
    <location>
        <begin position="1"/>
        <end position="20"/>
    </location>
</feature>
<protein>
    <recommendedName>
        <fullName evidence="12">Phosphoserine aminotransferase</fullName>
        <ecNumber evidence="12">2.6.1.52</ecNumber>
    </recommendedName>
    <alternativeName>
        <fullName evidence="12">Phosphohydroxythreonine aminotransferase</fullName>
        <shortName evidence="12">PSAT</shortName>
    </alternativeName>
</protein>
<keyword evidence="8 12" id="KW-0664">Pyridoxine biosynthesis</keyword>
<evidence type="ECO:0000256" key="2">
    <source>
        <dbReference type="ARBA" id="ARBA00005099"/>
    </source>
</evidence>
<evidence type="ECO:0000256" key="7">
    <source>
        <dbReference type="ARBA" id="ARBA00022898"/>
    </source>
</evidence>
<comment type="caution">
    <text evidence="12">Lacks conserved residue(s) required for the propagation of feature annotation.</text>
</comment>
<comment type="cofactor">
    <cofactor evidence="12">
        <name>pyridoxal 5'-phosphate</name>
        <dbReference type="ChEBI" id="CHEBI:597326"/>
    </cofactor>
    <text evidence="12">Binds 1 pyridoxal phosphate per subunit.</text>
</comment>
<comment type="similarity">
    <text evidence="3 12">Belongs to the class-V pyridoxal-phosphate-dependent aminotransferase family. SerC subfamily.</text>
</comment>
<dbReference type="InterPro" id="IPR015424">
    <property type="entry name" value="PyrdxlP-dep_Trfase"/>
</dbReference>